<name>K1R610_MAGGI</name>
<evidence type="ECO:0008006" key="2">
    <source>
        <dbReference type="Google" id="ProtNLM"/>
    </source>
</evidence>
<dbReference type="EMBL" id="JH817315">
    <property type="protein sequence ID" value="EKC36640.1"/>
    <property type="molecule type" value="Genomic_DNA"/>
</dbReference>
<dbReference type="SUPFAM" id="SSF81321">
    <property type="entry name" value="Family A G protein-coupled receptor-like"/>
    <property type="match status" value="1"/>
</dbReference>
<dbReference type="Gene3D" id="1.20.1070.10">
    <property type="entry name" value="Rhodopsin 7-helix transmembrane proteins"/>
    <property type="match status" value="1"/>
</dbReference>
<dbReference type="AlphaFoldDB" id="K1R610"/>
<evidence type="ECO:0000313" key="1">
    <source>
        <dbReference type="EMBL" id="EKC36640.1"/>
    </source>
</evidence>
<dbReference type="InParanoid" id="K1R610"/>
<gene>
    <name evidence="1" type="ORF">CGI_10011623</name>
</gene>
<organism evidence="1">
    <name type="scientific">Magallana gigas</name>
    <name type="common">Pacific oyster</name>
    <name type="synonym">Crassostrea gigas</name>
    <dbReference type="NCBI Taxonomy" id="29159"/>
    <lineage>
        <taxon>Eukaryota</taxon>
        <taxon>Metazoa</taxon>
        <taxon>Spiralia</taxon>
        <taxon>Lophotrochozoa</taxon>
        <taxon>Mollusca</taxon>
        <taxon>Bivalvia</taxon>
        <taxon>Autobranchia</taxon>
        <taxon>Pteriomorphia</taxon>
        <taxon>Ostreida</taxon>
        <taxon>Ostreoidea</taxon>
        <taxon>Ostreidae</taxon>
        <taxon>Magallana</taxon>
    </lineage>
</organism>
<accession>K1R610</accession>
<protein>
    <recommendedName>
        <fullName evidence="2">G-protein coupled receptors family 1 profile domain-containing protein</fullName>
    </recommendedName>
</protein>
<sequence length="277" mass="31898">MQYHIIQSLIQHAKFQKQMRKGTDKPDRSNNVAGTLPNPRQDISARSREIAIALAAITLLMIISFLTLTIYQTYNAYKGFYTPFNQMSLTDDLVNEYIMVDIVAVNGVLNPVYARYSTREHQPIDLVIISFSAIRVLTSEKHQYHIIQSLIQHAKFRNQMRKVLDKPDRSNNLGRTPQNFRQDISVRNREIAIALAVITFLMVISFLTLTTFQTYNAYQGFYTPFDQMSLAEDLLNEYIMVDIVAVNGVLNPVVYFVLDLKFRKEVRAMCSLTTENP</sequence>
<reference evidence="1" key="1">
    <citation type="journal article" date="2012" name="Nature">
        <title>The oyster genome reveals stress adaptation and complexity of shell formation.</title>
        <authorList>
            <person name="Zhang G."/>
            <person name="Fang X."/>
            <person name="Guo X."/>
            <person name="Li L."/>
            <person name="Luo R."/>
            <person name="Xu F."/>
            <person name="Yang P."/>
            <person name="Zhang L."/>
            <person name="Wang X."/>
            <person name="Qi H."/>
            <person name="Xiong Z."/>
            <person name="Que H."/>
            <person name="Xie Y."/>
            <person name="Holland P.W."/>
            <person name="Paps J."/>
            <person name="Zhu Y."/>
            <person name="Wu F."/>
            <person name="Chen Y."/>
            <person name="Wang J."/>
            <person name="Peng C."/>
            <person name="Meng J."/>
            <person name="Yang L."/>
            <person name="Liu J."/>
            <person name="Wen B."/>
            <person name="Zhang N."/>
            <person name="Huang Z."/>
            <person name="Zhu Q."/>
            <person name="Feng Y."/>
            <person name="Mount A."/>
            <person name="Hedgecock D."/>
            <person name="Xu Z."/>
            <person name="Liu Y."/>
            <person name="Domazet-Loso T."/>
            <person name="Du Y."/>
            <person name="Sun X."/>
            <person name="Zhang S."/>
            <person name="Liu B."/>
            <person name="Cheng P."/>
            <person name="Jiang X."/>
            <person name="Li J."/>
            <person name="Fan D."/>
            <person name="Wang W."/>
            <person name="Fu W."/>
            <person name="Wang T."/>
            <person name="Wang B."/>
            <person name="Zhang J."/>
            <person name="Peng Z."/>
            <person name="Li Y."/>
            <person name="Li N."/>
            <person name="Wang J."/>
            <person name="Chen M."/>
            <person name="He Y."/>
            <person name="Tan F."/>
            <person name="Song X."/>
            <person name="Zheng Q."/>
            <person name="Huang R."/>
            <person name="Yang H."/>
            <person name="Du X."/>
            <person name="Chen L."/>
            <person name="Yang M."/>
            <person name="Gaffney P.M."/>
            <person name="Wang S."/>
            <person name="Luo L."/>
            <person name="She Z."/>
            <person name="Ming Y."/>
            <person name="Huang W."/>
            <person name="Zhang S."/>
            <person name="Huang B."/>
            <person name="Zhang Y."/>
            <person name="Qu T."/>
            <person name="Ni P."/>
            <person name="Miao G."/>
            <person name="Wang J."/>
            <person name="Wang Q."/>
            <person name="Steinberg C.E."/>
            <person name="Wang H."/>
            <person name="Li N."/>
            <person name="Qian L."/>
            <person name="Zhang G."/>
            <person name="Li Y."/>
            <person name="Yang H."/>
            <person name="Liu X."/>
            <person name="Wang J."/>
            <person name="Yin Y."/>
            <person name="Wang J."/>
        </authorList>
    </citation>
    <scope>NUCLEOTIDE SEQUENCE [LARGE SCALE GENOMIC DNA]</scope>
    <source>
        <strain evidence="1">05x7-T-G4-1.051#20</strain>
    </source>
</reference>
<proteinExistence type="predicted"/>
<dbReference type="HOGENOM" id="CLU_1005612_0_0_1"/>